<keyword evidence="7" id="KW-0805">Transcription regulation</keyword>
<evidence type="ECO:0000256" key="13">
    <source>
        <dbReference type="PROSITE-ProRule" id="PRU00357"/>
    </source>
</evidence>
<evidence type="ECO:0000259" key="15">
    <source>
        <dbReference type="PROSITE" id="PS50114"/>
    </source>
</evidence>
<dbReference type="Proteomes" id="UP001642487">
    <property type="component" value="Chromosome 11"/>
</dbReference>
<evidence type="ECO:0000256" key="1">
    <source>
        <dbReference type="ARBA" id="ARBA00002206"/>
    </source>
</evidence>
<feature type="domain" description="CCT" evidence="16">
    <location>
        <begin position="236"/>
        <end position="278"/>
    </location>
</feature>
<evidence type="ECO:0000256" key="2">
    <source>
        <dbReference type="ARBA" id="ARBA00004123"/>
    </source>
</evidence>
<keyword evidence="5 12" id="KW-0863">Zinc-finger</keyword>
<reference evidence="18 19" key="1">
    <citation type="submission" date="2024-03" db="EMBL/GenBank/DDBJ databases">
        <authorList>
            <person name="Gkanogiannis A."/>
            <person name="Becerra Lopez-Lavalle L."/>
        </authorList>
    </citation>
    <scope>NUCLEOTIDE SEQUENCE [LARGE SCALE GENOMIC DNA]</scope>
</reference>
<evidence type="ECO:0000256" key="7">
    <source>
        <dbReference type="ARBA" id="ARBA00023015"/>
    </source>
</evidence>
<evidence type="ECO:0000256" key="14">
    <source>
        <dbReference type="SAM" id="MobiDB-lite"/>
    </source>
</evidence>
<keyword evidence="4" id="KW-0479">Metal-binding</keyword>
<evidence type="ECO:0000256" key="5">
    <source>
        <dbReference type="ARBA" id="ARBA00022771"/>
    </source>
</evidence>
<evidence type="ECO:0000259" key="16">
    <source>
        <dbReference type="PROSITE" id="PS51017"/>
    </source>
</evidence>
<dbReference type="Gene3D" id="3.30.50.10">
    <property type="entry name" value="Erythroid Transcription Factor GATA-1, subunit A"/>
    <property type="match status" value="1"/>
</dbReference>
<keyword evidence="19" id="KW-1185">Reference proteome</keyword>
<gene>
    <name evidence="18" type="ORF">CITCOLO1_LOCUS4726</name>
</gene>
<comment type="subcellular location">
    <subcellularLocation>
        <location evidence="2 13">Nucleus</location>
    </subcellularLocation>
</comment>
<dbReference type="CDD" id="cd00202">
    <property type="entry name" value="ZnF_GATA"/>
    <property type="match status" value="1"/>
</dbReference>
<keyword evidence="10" id="KW-0804">Transcription</keyword>
<dbReference type="PANTHER" id="PTHR46125">
    <property type="entry name" value="GATA TRANSCRIPTION FACTOR 28"/>
    <property type="match status" value="1"/>
</dbReference>
<dbReference type="SUPFAM" id="SSF57716">
    <property type="entry name" value="Glucocorticoid receptor-like (DNA-binding domain)"/>
    <property type="match status" value="1"/>
</dbReference>
<dbReference type="SMART" id="SM00979">
    <property type="entry name" value="TIFY"/>
    <property type="match status" value="1"/>
</dbReference>
<dbReference type="PROSITE" id="PS00344">
    <property type="entry name" value="GATA_ZN_FINGER_1"/>
    <property type="match status" value="1"/>
</dbReference>
<evidence type="ECO:0000313" key="18">
    <source>
        <dbReference type="EMBL" id="CAK9313016.1"/>
    </source>
</evidence>
<dbReference type="PROSITE" id="PS50114">
    <property type="entry name" value="GATA_ZN_FINGER_2"/>
    <property type="match status" value="1"/>
</dbReference>
<name>A0ABP0Y094_9ROSI</name>
<organism evidence="18 19">
    <name type="scientific">Citrullus colocynthis</name>
    <name type="common">colocynth</name>
    <dbReference type="NCBI Taxonomy" id="252529"/>
    <lineage>
        <taxon>Eukaryota</taxon>
        <taxon>Viridiplantae</taxon>
        <taxon>Streptophyta</taxon>
        <taxon>Embryophyta</taxon>
        <taxon>Tracheophyta</taxon>
        <taxon>Spermatophyta</taxon>
        <taxon>Magnoliopsida</taxon>
        <taxon>eudicotyledons</taxon>
        <taxon>Gunneridae</taxon>
        <taxon>Pentapetalae</taxon>
        <taxon>rosids</taxon>
        <taxon>fabids</taxon>
        <taxon>Cucurbitales</taxon>
        <taxon>Cucurbitaceae</taxon>
        <taxon>Benincaseae</taxon>
        <taxon>Citrullus</taxon>
    </lineage>
</organism>
<evidence type="ECO:0000256" key="3">
    <source>
        <dbReference type="ARBA" id="ARBA00007722"/>
    </source>
</evidence>
<dbReference type="Pfam" id="PF00320">
    <property type="entry name" value="GATA"/>
    <property type="match status" value="1"/>
</dbReference>
<dbReference type="SMART" id="SM00401">
    <property type="entry name" value="ZnF_GATA"/>
    <property type="match status" value="1"/>
</dbReference>
<proteinExistence type="inferred from homology"/>
<dbReference type="PROSITE" id="PS51017">
    <property type="entry name" value="CCT"/>
    <property type="match status" value="1"/>
</dbReference>
<evidence type="ECO:0000259" key="17">
    <source>
        <dbReference type="PROSITE" id="PS51320"/>
    </source>
</evidence>
<evidence type="ECO:0000256" key="10">
    <source>
        <dbReference type="ARBA" id="ARBA00023163"/>
    </source>
</evidence>
<feature type="region of interest" description="Disordered" evidence="14">
    <location>
        <begin position="225"/>
        <end position="244"/>
    </location>
</feature>
<evidence type="ECO:0000256" key="12">
    <source>
        <dbReference type="PROSITE-ProRule" id="PRU00094"/>
    </source>
</evidence>
<comment type="function">
    <text evidence="1">Transcriptional activator that specifically binds 5'-GATA-3' or 5'-GAT-3' motifs within gene promoters.</text>
</comment>
<comment type="similarity">
    <text evidence="3">Belongs to the type IV zinc-finger family. Class C subfamily.</text>
</comment>
<dbReference type="Pfam" id="PF06203">
    <property type="entry name" value="CCT"/>
    <property type="match status" value="1"/>
</dbReference>
<dbReference type="EMBL" id="OZ021745">
    <property type="protein sequence ID" value="CAK9313016.1"/>
    <property type="molecule type" value="Genomic_DNA"/>
</dbReference>
<evidence type="ECO:0000256" key="6">
    <source>
        <dbReference type="ARBA" id="ARBA00022833"/>
    </source>
</evidence>
<keyword evidence="9" id="KW-0010">Activator</keyword>
<dbReference type="InterPro" id="IPR013088">
    <property type="entry name" value="Znf_NHR/GATA"/>
</dbReference>
<dbReference type="InterPro" id="IPR045280">
    <property type="entry name" value="TIFY-like"/>
</dbReference>
<feature type="region of interest" description="Disordered" evidence="14">
    <location>
        <begin position="269"/>
        <end position="306"/>
    </location>
</feature>
<protein>
    <recommendedName>
        <fullName evidence="20">GATA transcription factor 25</fullName>
    </recommendedName>
</protein>
<evidence type="ECO:0000256" key="9">
    <source>
        <dbReference type="ARBA" id="ARBA00023159"/>
    </source>
</evidence>
<feature type="region of interest" description="Disordered" evidence="14">
    <location>
        <begin position="345"/>
        <end position="370"/>
    </location>
</feature>
<feature type="domain" description="GATA-type" evidence="15">
    <location>
        <begin position="298"/>
        <end position="357"/>
    </location>
</feature>
<dbReference type="InterPro" id="IPR010402">
    <property type="entry name" value="CCT_domain"/>
</dbReference>
<evidence type="ECO:0000256" key="11">
    <source>
        <dbReference type="ARBA" id="ARBA00023242"/>
    </source>
</evidence>
<feature type="domain" description="Tify" evidence="17">
    <location>
        <begin position="169"/>
        <end position="204"/>
    </location>
</feature>
<dbReference type="PANTHER" id="PTHR46125:SF20">
    <property type="entry name" value="GATA TRANSCRIPTION FACTOR 25"/>
    <property type="match status" value="1"/>
</dbReference>
<evidence type="ECO:0000256" key="8">
    <source>
        <dbReference type="ARBA" id="ARBA00023125"/>
    </source>
</evidence>
<keyword evidence="6" id="KW-0862">Zinc</keyword>
<evidence type="ECO:0008006" key="20">
    <source>
        <dbReference type="Google" id="ProtNLM"/>
    </source>
</evidence>
<dbReference type="Pfam" id="PF06200">
    <property type="entry name" value="tify"/>
    <property type="match status" value="1"/>
</dbReference>
<accession>A0ABP0Y094</accession>
<keyword evidence="11 13" id="KW-0539">Nucleus</keyword>
<dbReference type="PROSITE" id="PS51320">
    <property type="entry name" value="TIFY"/>
    <property type="match status" value="1"/>
</dbReference>
<dbReference type="InterPro" id="IPR010399">
    <property type="entry name" value="Tify_dom"/>
</dbReference>
<keyword evidence="8" id="KW-0238">DNA-binding</keyword>
<evidence type="ECO:0000313" key="19">
    <source>
        <dbReference type="Proteomes" id="UP001642487"/>
    </source>
</evidence>
<sequence>MKHFDLPLLQSTVLCPQSNPPFSRFSRLPTNTATPTVTTNFPKSSHSHNLPLSSHLPPFSFARLRFSSIYSLNSLSAHSFFPHSCNAPNPFDFVLPELMYARAQPLTMGDQIASVPDCGDSGEPLDNRLVRYGAHSLEDGGGVGGMIEDLNPDAVYASAGDGSDLAVQRNDGSSQLTLSFRGQVYLFDAVSPEKVQAVLLLLGGCELSSGQQSVDLVNQNQRNAVDFPGRSSQPQRAASLNRFRQKRKERCYDKKVRYSVRQEVALRMQRNKGQFTSSKKPDGSYSHGSVSELGQDESPPETSCTNCGISSMATPMMRRGPSGPRSLCNACGLFWANRGTLRDLSKRSQDHPVTPAEQCESDGGKDLDCRHGNHARSNLVSFSNGDNSALMAEH</sequence>
<dbReference type="InterPro" id="IPR000679">
    <property type="entry name" value="Znf_GATA"/>
</dbReference>
<evidence type="ECO:0000256" key="4">
    <source>
        <dbReference type="ARBA" id="ARBA00022723"/>
    </source>
</evidence>